<dbReference type="FunFam" id="1.20.5.500:FF:000001">
    <property type="entry name" value="Type II keratin 23"/>
    <property type="match status" value="1"/>
</dbReference>
<name>A0A8C7B0N0_NEOVI</name>
<dbReference type="InterPro" id="IPR002957">
    <property type="entry name" value="Keratin_I"/>
</dbReference>
<dbReference type="GO" id="GO:0005882">
    <property type="term" value="C:intermediate filament"/>
    <property type="evidence" value="ECO:0007669"/>
    <property type="project" value="UniProtKB-KW"/>
</dbReference>
<dbReference type="AlphaFoldDB" id="A0A8C7B0N0"/>
<dbReference type="Pfam" id="PF00038">
    <property type="entry name" value="Filament"/>
    <property type="match status" value="1"/>
</dbReference>
<evidence type="ECO:0000256" key="2">
    <source>
        <dbReference type="ARBA" id="ARBA00022754"/>
    </source>
</evidence>
<dbReference type="PROSITE" id="PS00226">
    <property type="entry name" value="IF_ROD_1"/>
    <property type="match status" value="1"/>
</dbReference>
<dbReference type="SMART" id="SM01391">
    <property type="entry name" value="Filament"/>
    <property type="match status" value="1"/>
</dbReference>
<evidence type="ECO:0000313" key="7">
    <source>
        <dbReference type="Ensembl" id="ENSNVIP00000014287.1"/>
    </source>
</evidence>
<proteinExistence type="inferred from homology"/>
<gene>
    <name evidence="7" type="primary">LOC122907603</name>
</gene>
<keyword evidence="8" id="KW-1185">Reference proteome</keyword>
<feature type="domain" description="IF rod" evidence="6">
    <location>
        <begin position="58"/>
        <end position="369"/>
    </location>
</feature>
<dbReference type="PRINTS" id="PR01248">
    <property type="entry name" value="TYPE1KERATIN"/>
</dbReference>
<reference evidence="7" key="1">
    <citation type="submission" date="2025-08" db="UniProtKB">
        <authorList>
            <consortium name="Ensembl"/>
        </authorList>
    </citation>
    <scope>IDENTIFICATION</scope>
</reference>
<dbReference type="SUPFAM" id="SSF64593">
    <property type="entry name" value="Intermediate filament protein, coiled coil region"/>
    <property type="match status" value="2"/>
</dbReference>
<reference evidence="7" key="2">
    <citation type="submission" date="2025-09" db="UniProtKB">
        <authorList>
            <consortium name="Ensembl"/>
        </authorList>
    </citation>
    <scope>IDENTIFICATION</scope>
</reference>
<evidence type="ECO:0000256" key="3">
    <source>
        <dbReference type="ARBA" id="ARBA00023054"/>
    </source>
</evidence>
<accession>A0A8C7B0N0</accession>
<evidence type="ECO:0000259" key="6">
    <source>
        <dbReference type="PROSITE" id="PS51842"/>
    </source>
</evidence>
<keyword evidence="2 4" id="KW-0403">Intermediate filament</keyword>
<dbReference type="FunFam" id="1.20.5.1160:FF:000002">
    <property type="entry name" value="Type I keratin 10"/>
    <property type="match status" value="1"/>
</dbReference>
<keyword evidence="3 5" id="KW-0175">Coiled coil</keyword>
<dbReference type="Gene3D" id="1.20.5.170">
    <property type="match status" value="1"/>
</dbReference>
<feature type="coiled-coil region" evidence="5">
    <location>
        <begin position="253"/>
        <end position="354"/>
    </location>
</feature>
<keyword evidence="1" id="KW-0416">Keratin</keyword>
<sequence length="395" mass="45196">MLYERLKLHHIHLCRSTCCSRPCVPPSCHTCTLPGACNIPANVGNCGWFCEGSFNGSEKETMQFLNDRLASYLEKVRQLERENAELESRIREWCQQQVPFVCPSYQSYFRTIEELQQKILCAKSENARLVVQIDNAKLASDDFRTKYHTELGLRQLVESDINGLRRILDELTLCKSDLEAQVESLREELLSLKSTHEEEVNTLRCQIGDRLNVEVDAAPTVDLNRVLNETRSQYEALVETNRRDVEEWFTTQTEELNKQVVSSSEQLQSCQAEIIELRRTVNALEIELQAQHNLRDSLENTLTETEARYSSQLSQVQCMITNVESQLAEIRCDLERQNQEYQVLLDVKARLECEINTYRGLLESEDCKLPCNPCATTNACGNSCGSCGNCQTRCS</sequence>
<feature type="coiled-coil region" evidence="5">
    <location>
        <begin position="168"/>
        <end position="202"/>
    </location>
</feature>
<evidence type="ECO:0000256" key="5">
    <source>
        <dbReference type="SAM" id="Coils"/>
    </source>
</evidence>
<dbReference type="Ensembl" id="ENSNVIT00000016685.1">
    <property type="protein sequence ID" value="ENSNVIP00000014287.1"/>
    <property type="gene ID" value="ENSNVIG00000011168.1"/>
</dbReference>
<dbReference type="InterPro" id="IPR039008">
    <property type="entry name" value="IF_rod_dom"/>
</dbReference>
<dbReference type="GeneTree" id="ENSGT00940000153980"/>
<evidence type="ECO:0000256" key="4">
    <source>
        <dbReference type="RuleBase" id="RU000685"/>
    </source>
</evidence>
<organism evidence="7 8">
    <name type="scientific">Neovison vison</name>
    <name type="common">American mink</name>
    <name type="synonym">Mustela vison</name>
    <dbReference type="NCBI Taxonomy" id="452646"/>
    <lineage>
        <taxon>Eukaryota</taxon>
        <taxon>Metazoa</taxon>
        <taxon>Chordata</taxon>
        <taxon>Craniata</taxon>
        <taxon>Vertebrata</taxon>
        <taxon>Euteleostomi</taxon>
        <taxon>Mammalia</taxon>
        <taxon>Eutheria</taxon>
        <taxon>Laurasiatheria</taxon>
        <taxon>Carnivora</taxon>
        <taxon>Caniformia</taxon>
        <taxon>Musteloidea</taxon>
        <taxon>Mustelidae</taxon>
        <taxon>Mustelinae</taxon>
        <taxon>Neogale</taxon>
    </lineage>
</organism>
<dbReference type="GO" id="GO:0005198">
    <property type="term" value="F:structural molecule activity"/>
    <property type="evidence" value="ECO:0007669"/>
    <property type="project" value="InterPro"/>
</dbReference>
<dbReference type="InterPro" id="IPR018039">
    <property type="entry name" value="IF_conserved"/>
</dbReference>
<feature type="coiled-coil region" evidence="5">
    <location>
        <begin position="62"/>
        <end position="132"/>
    </location>
</feature>
<dbReference type="Gene3D" id="1.20.5.1160">
    <property type="entry name" value="Vasodilator-stimulated phosphoprotein"/>
    <property type="match status" value="1"/>
</dbReference>
<dbReference type="FunFam" id="1.20.5.170:FF:000002">
    <property type="entry name" value="Type I keratin KA11"/>
    <property type="match status" value="1"/>
</dbReference>
<dbReference type="GO" id="GO:0045109">
    <property type="term" value="P:intermediate filament organization"/>
    <property type="evidence" value="ECO:0007669"/>
    <property type="project" value="TreeGrafter"/>
</dbReference>
<evidence type="ECO:0000256" key="1">
    <source>
        <dbReference type="ARBA" id="ARBA00022744"/>
    </source>
</evidence>
<evidence type="ECO:0000313" key="8">
    <source>
        <dbReference type="Proteomes" id="UP000694425"/>
    </source>
</evidence>
<dbReference type="PANTHER" id="PTHR23239">
    <property type="entry name" value="INTERMEDIATE FILAMENT"/>
    <property type="match status" value="1"/>
</dbReference>
<dbReference type="Proteomes" id="UP000694425">
    <property type="component" value="Unplaced"/>
</dbReference>
<dbReference type="PANTHER" id="PTHR23239:SF97">
    <property type="entry name" value="KERATIN, TYPE I CUTICULAR HA1"/>
    <property type="match status" value="1"/>
</dbReference>
<protein>
    <recommendedName>
        <fullName evidence="6">IF rod domain-containing protein</fullName>
    </recommendedName>
</protein>
<dbReference type="Gene3D" id="1.20.5.500">
    <property type="entry name" value="Single helix bin"/>
    <property type="match status" value="1"/>
</dbReference>
<dbReference type="PROSITE" id="PS51842">
    <property type="entry name" value="IF_ROD_2"/>
    <property type="match status" value="1"/>
</dbReference>
<comment type="similarity">
    <text evidence="4">Belongs to the intermediate filament family.</text>
</comment>
<dbReference type="GO" id="GO:0030855">
    <property type="term" value="P:epithelial cell differentiation"/>
    <property type="evidence" value="ECO:0007669"/>
    <property type="project" value="TreeGrafter"/>
</dbReference>